<reference evidence="1 2" key="1">
    <citation type="submission" date="2016-06" db="EMBL/GenBank/DDBJ databases">
        <authorList>
            <person name="Kjaerup R.B."/>
            <person name="Dalgaard T.S."/>
            <person name="Juul-Madsen H.R."/>
        </authorList>
    </citation>
    <scope>NUCLEOTIDE SEQUENCE [LARGE SCALE GENOMIC DNA]</scope>
    <source>
        <strain evidence="1 2">Pb300</strain>
    </source>
</reference>
<dbReference type="EMBL" id="LZYO01000299">
    <property type="protein sequence ID" value="ODH19979.1"/>
    <property type="molecule type" value="Genomic_DNA"/>
</dbReference>
<accession>A0A1D2J8M3</accession>
<name>A0A1D2J8M3_PARBR</name>
<proteinExistence type="predicted"/>
<evidence type="ECO:0000313" key="2">
    <source>
        <dbReference type="Proteomes" id="UP000242814"/>
    </source>
</evidence>
<dbReference type="Proteomes" id="UP000242814">
    <property type="component" value="Unassembled WGS sequence"/>
</dbReference>
<gene>
    <name evidence="1" type="ORF">ACO22_06030</name>
</gene>
<protein>
    <submittedName>
        <fullName evidence="1">Uncharacterized protein</fullName>
    </submittedName>
</protein>
<organism evidence="1 2">
    <name type="scientific">Paracoccidioides brasiliensis</name>
    <dbReference type="NCBI Taxonomy" id="121759"/>
    <lineage>
        <taxon>Eukaryota</taxon>
        <taxon>Fungi</taxon>
        <taxon>Dikarya</taxon>
        <taxon>Ascomycota</taxon>
        <taxon>Pezizomycotina</taxon>
        <taxon>Eurotiomycetes</taxon>
        <taxon>Eurotiomycetidae</taxon>
        <taxon>Onygenales</taxon>
        <taxon>Ajellomycetaceae</taxon>
        <taxon>Paracoccidioides</taxon>
    </lineage>
</organism>
<comment type="caution">
    <text evidence="1">The sequence shown here is derived from an EMBL/GenBank/DDBJ whole genome shotgun (WGS) entry which is preliminary data.</text>
</comment>
<dbReference type="AlphaFoldDB" id="A0A1D2J8M3"/>
<evidence type="ECO:0000313" key="1">
    <source>
        <dbReference type="EMBL" id="ODH19979.1"/>
    </source>
</evidence>
<sequence>MHLPGSKLLVDVIPLPSLTSDHVHSILIPLPLQFSVFGQPSNEQSRRIPSAYMNL</sequence>